<accession>A0A9Q8Z8C9</accession>
<keyword evidence="3" id="KW-1185">Reference proteome</keyword>
<dbReference type="EMBL" id="CP089275">
    <property type="protein sequence ID" value="USP75708.1"/>
    <property type="molecule type" value="Genomic_DNA"/>
</dbReference>
<feature type="compositionally biased region" description="Polar residues" evidence="1">
    <location>
        <begin position="272"/>
        <end position="301"/>
    </location>
</feature>
<reference evidence="2" key="1">
    <citation type="submission" date="2021-12" db="EMBL/GenBank/DDBJ databases">
        <title>Curvularia clavata genome.</title>
        <authorList>
            <person name="Cao Y."/>
        </authorList>
    </citation>
    <scope>NUCLEOTIDE SEQUENCE</scope>
    <source>
        <strain evidence="2">Yc1106</strain>
    </source>
</reference>
<feature type="region of interest" description="Disordered" evidence="1">
    <location>
        <begin position="1"/>
        <end position="26"/>
    </location>
</feature>
<evidence type="ECO:0000256" key="1">
    <source>
        <dbReference type="SAM" id="MobiDB-lite"/>
    </source>
</evidence>
<organism evidence="2 3">
    <name type="scientific">Curvularia clavata</name>
    <dbReference type="NCBI Taxonomy" id="95742"/>
    <lineage>
        <taxon>Eukaryota</taxon>
        <taxon>Fungi</taxon>
        <taxon>Dikarya</taxon>
        <taxon>Ascomycota</taxon>
        <taxon>Pezizomycotina</taxon>
        <taxon>Dothideomycetes</taxon>
        <taxon>Pleosporomycetidae</taxon>
        <taxon>Pleosporales</taxon>
        <taxon>Pleosporineae</taxon>
        <taxon>Pleosporaceae</taxon>
        <taxon>Curvularia</taxon>
    </lineage>
</organism>
<dbReference type="OrthoDB" id="3762642at2759"/>
<dbReference type="Proteomes" id="UP001056012">
    <property type="component" value="Chromosome 2"/>
</dbReference>
<proteinExistence type="predicted"/>
<name>A0A9Q8Z8C9_CURCL</name>
<feature type="region of interest" description="Disordered" evidence="1">
    <location>
        <begin position="259"/>
        <end position="301"/>
    </location>
</feature>
<dbReference type="VEuPathDB" id="FungiDB:yc1106_02982"/>
<evidence type="ECO:0000313" key="2">
    <source>
        <dbReference type="EMBL" id="USP75708.1"/>
    </source>
</evidence>
<feature type="region of interest" description="Disordered" evidence="1">
    <location>
        <begin position="326"/>
        <end position="361"/>
    </location>
</feature>
<dbReference type="AlphaFoldDB" id="A0A9Q8Z8C9"/>
<protein>
    <submittedName>
        <fullName evidence="2">Uncharacterized protein</fullName>
    </submittedName>
</protein>
<evidence type="ECO:0000313" key="3">
    <source>
        <dbReference type="Proteomes" id="UP001056012"/>
    </source>
</evidence>
<sequence length="404" mass="42363">MTSSAQSCDPNYYQEPPFGQETPQDPSARRKLLEFYADLSCIEISDGSEPNVREQCKNVCPPGKNNEDGKTVVSSQSCIFNSAPWLDRTTGALVSCGEEKSHNGVMIRKGYCSCNLPVLEFADTFFVQAVSEAGKILEKVVCPLLKALDLVVAIGMAAIPPPGKAITGGMVAAIKSAKAYKYAYKAQDAANFWADFFLSGADFAGQAGCGASIPKKEDLVKRAFGPLTDVVDEVVPGGINYNKLPCPAKGCKGCKGPKCRGNDNEDNGNNGSPGSKTIPGQTATNNGPESTEQPTKTTGSLAASSVATVTFAPTLSTIIRSSVIATTSPSASPTDSSVIFSSSSQPVSSSSSSSAATPSSLSCQALAALDTEEDPTELKKCVYPIDFLKRHLEKRAVNPAKLAE</sequence>
<gene>
    <name evidence="2" type="ORF">yc1106_02982</name>
</gene>